<name>A0A9C7GCQ5_9BACI</name>
<evidence type="ECO:0000313" key="1">
    <source>
        <dbReference type="EMBL" id="CAG9609650.1"/>
    </source>
</evidence>
<comment type="caution">
    <text evidence="1">The sequence shown here is derived from an EMBL/GenBank/DDBJ whole genome shotgun (WGS) entry which is preliminary data.</text>
</comment>
<dbReference type="InterPro" id="IPR020140">
    <property type="entry name" value="Uncharacterised_YusG"/>
</dbReference>
<protein>
    <recommendedName>
        <fullName evidence="3">DUF2553 family protein</fullName>
    </recommendedName>
</protein>
<evidence type="ECO:0008006" key="3">
    <source>
        <dbReference type="Google" id="ProtNLM"/>
    </source>
</evidence>
<dbReference type="RefSeq" id="WP_230497885.1">
    <property type="nucleotide sequence ID" value="NZ_CAKJTG010000022.1"/>
</dbReference>
<dbReference type="Pfam" id="PF10830">
    <property type="entry name" value="DUF2553"/>
    <property type="match status" value="1"/>
</dbReference>
<dbReference type="Proteomes" id="UP000789845">
    <property type="component" value="Unassembled WGS sequence"/>
</dbReference>
<keyword evidence="2" id="KW-1185">Reference proteome</keyword>
<dbReference type="EMBL" id="CAKJTG010000022">
    <property type="protein sequence ID" value="CAG9609650.1"/>
    <property type="molecule type" value="Genomic_DNA"/>
</dbReference>
<accession>A0A9C7GCQ5</accession>
<proteinExistence type="predicted"/>
<organism evidence="1 2">
    <name type="scientific">Pseudoneobacillus rhizosphaerae</name>
    <dbReference type="NCBI Taxonomy" id="2880968"/>
    <lineage>
        <taxon>Bacteria</taxon>
        <taxon>Bacillati</taxon>
        <taxon>Bacillota</taxon>
        <taxon>Bacilli</taxon>
        <taxon>Bacillales</taxon>
        <taxon>Bacillaceae</taxon>
        <taxon>Pseudoneobacillus</taxon>
    </lineage>
</organism>
<reference evidence="1" key="1">
    <citation type="submission" date="2021-10" db="EMBL/GenBank/DDBJ databases">
        <authorList>
            <person name="Criscuolo A."/>
        </authorList>
    </citation>
    <scope>NUCLEOTIDE SEQUENCE</scope>
    <source>
        <strain evidence="1">CIP111885</strain>
    </source>
</reference>
<evidence type="ECO:0000313" key="2">
    <source>
        <dbReference type="Proteomes" id="UP000789845"/>
    </source>
</evidence>
<sequence length="80" mass="9306">MTLNQQKLDITDRIVGKLVNGSIELYLENESIGKITLPKDSQFEMSHHFEIDQQQRIFQHYTSTNQPDARYTDCDDGGWC</sequence>
<gene>
    <name evidence="1" type="ORF">NEOCIP111885_03393</name>
</gene>
<dbReference type="AlphaFoldDB" id="A0A9C7GCQ5"/>